<protein>
    <submittedName>
        <fullName evidence="2">Uncharacterized protein</fullName>
    </submittedName>
</protein>
<gene>
    <name evidence="2" type="ORF">T9R20_15105</name>
</gene>
<evidence type="ECO:0000313" key="3">
    <source>
        <dbReference type="Proteomes" id="UP001324533"/>
    </source>
</evidence>
<keyword evidence="1" id="KW-1133">Transmembrane helix</keyword>
<evidence type="ECO:0000313" key="2">
    <source>
        <dbReference type="EMBL" id="WQB70006.1"/>
    </source>
</evidence>
<feature type="transmembrane region" description="Helical" evidence="1">
    <location>
        <begin position="123"/>
        <end position="144"/>
    </location>
</feature>
<feature type="transmembrane region" description="Helical" evidence="1">
    <location>
        <begin position="16"/>
        <end position="41"/>
    </location>
</feature>
<dbReference type="RefSeq" id="WP_322410131.1">
    <property type="nucleotide sequence ID" value="NZ_CP139779.1"/>
</dbReference>
<evidence type="ECO:0000256" key="1">
    <source>
        <dbReference type="SAM" id="Phobius"/>
    </source>
</evidence>
<feature type="transmembrane region" description="Helical" evidence="1">
    <location>
        <begin position="156"/>
        <end position="184"/>
    </location>
</feature>
<organism evidence="2 3">
    <name type="scientific">Microbacterium invictum</name>
    <dbReference type="NCBI Taxonomy" id="515415"/>
    <lineage>
        <taxon>Bacteria</taxon>
        <taxon>Bacillati</taxon>
        <taxon>Actinomycetota</taxon>
        <taxon>Actinomycetes</taxon>
        <taxon>Micrococcales</taxon>
        <taxon>Microbacteriaceae</taxon>
        <taxon>Microbacterium</taxon>
    </lineage>
</organism>
<sequence length="203" mass="20561">MIEPVDDRPRVPVPPLIAVVFATVGYVALMIFGLGMTSLILDRSVIEVQGLGPLPGVFAVLASTLAVAGVLLSVMPRPLLPPDPSSIPASGRPAAGIPTAGIPTSIVPATPTPAPAASPRYSVALWTALGAYLGYVVVVWIAVVASGEELRIASTVAGGVAASWFGLVLAAAGAIAGISAVAMVRTRGSGPHWPWEGEEQDDA</sequence>
<keyword evidence="1" id="KW-0812">Transmembrane</keyword>
<proteinExistence type="predicted"/>
<accession>A0ABZ0VBF5</accession>
<keyword evidence="1" id="KW-0472">Membrane</keyword>
<dbReference type="Proteomes" id="UP001324533">
    <property type="component" value="Chromosome"/>
</dbReference>
<keyword evidence="3" id="KW-1185">Reference proteome</keyword>
<reference evidence="2 3" key="1">
    <citation type="submission" date="2023-06" db="EMBL/GenBank/DDBJ databases">
        <title>Rock-solubilizing bacteria, Microbacterium invictum, promotes re-establishment of vegetation in rocky wasteland by accelerating rock bio-weathering and reshaping soil bacterial community.</title>
        <authorList>
            <person name="Liu C."/>
        </authorList>
    </citation>
    <scope>NUCLEOTIDE SEQUENCE [LARGE SCALE GENOMIC DNA]</scope>
    <source>
        <strain evidence="2 3">X-18</strain>
    </source>
</reference>
<dbReference type="EMBL" id="CP139779">
    <property type="protein sequence ID" value="WQB70006.1"/>
    <property type="molecule type" value="Genomic_DNA"/>
</dbReference>
<name>A0ABZ0VBF5_9MICO</name>
<feature type="transmembrane region" description="Helical" evidence="1">
    <location>
        <begin position="53"/>
        <end position="75"/>
    </location>
</feature>